<keyword evidence="1" id="KW-0812">Transmembrane</keyword>
<gene>
    <name evidence="2" type="ORF">BXT84_04180</name>
</gene>
<feature type="transmembrane region" description="Helical" evidence="1">
    <location>
        <begin position="14"/>
        <end position="39"/>
    </location>
</feature>
<keyword evidence="3" id="KW-1185">Reference proteome</keyword>
<sequence length="137" mass="15931">MSSYWFWYKVQRTVMWLALLSMSSLALLGLVIGGFLFWIQRSHWIPCEQDVISPEWQRHLADYAQAMGASQVSCQVYWIDNEPNAKRERRRGNYRVGISQGKHRIQWSYWSLNSDGSLRPESPGAYALVRHSSLAHA</sequence>
<keyword evidence="1" id="KW-1133">Transmembrane helix</keyword>
<dbReference type="RefSeq" id="WP_103374439.1">
    <property type="nucleotide sequence ID" value="NZ_CP133983.1"/>
</dbReference>
<evidence type="ECO:0000313" key="3">
    <source>
        <dbReference type="Proteomes" id="UP000325292"/>
    </source>
</evidence>
<organism evidence="2 3">
    <name type="scientific">Sulfobacillus thermotolerans</name>
    <dbReference type="NCBI Taxonomy" id="338644"/>
    <lineage>
        <taxon>Bacteria</taxon>
        <taxon>Bacillati</taxon>
        <taxon>Bacillota</taxon>
        <taxon>Clostridia</taxon>
        <taxon>Eubacteriales</taxon>
        <taxon>Clostridiales Family XVII. Incertae Sedis</taxon>
        <taxon>Sulfobacillus</taxon>
    </lineage>
</organism>
<keyword evidence="1" id="KW-0472">Membrane</keyword>
<evidence type="ECO:0000313" key="2">
    <source>
        <dbReference type="EMBL" id="AUW93251.1"/>
    </source>
</evidence>
<evidence type="ECO:0000256" key="1">
    <source>
        <dbReference type="SAM" id="Phobius"/>
    </source>
</evidence>
<reference evidence="2 3" key="1">
    <citation type="journal article" date="2019" name="Sci. Rep.">
        <title>Sulfobacillus thermotolerans: new insights into resistance and metabolic capacities of acidophilic chemolithotrophs.</title>
        <authorList>
            <person name="Panyushkina A.E."/>
            <person name="Babenko V.V."/>
            <person name="Nikitina A.S."/>
            <person name="Selezneva O.V."/>
            <person name="Tsaplina I.A."/>
            <person name="Letarova M.A."/>
            <person name="Kostryukova E.S."/>
            <person name="Letarov A.V."/>
        </authorList>
    </citation>
    <scope>NUCLEOTIDE SEQUENCE [LARGE SCALE GENOMIC DNA]</scope>
    <source>
        <strain evidence="2 3">Kr1</strain>
    </source>
</reference>
<proteinExistence type="predicted"/>
<name>A0ABN5GXH5_9FIRM</name>
<dbReference type="Proteomes" id="UP000325292">
    <property type="component" value="Chromosome"/>
</dbReference>
<dbReference type="EMBL" id="CP019454">
    <property type="protein sequence ID" value="AUW93251.1"/>
    <property type="molecule type" value="Genomic_DNA"/>
</dbReference>
<accession>A0ABN5GXH5</accession>
<protein>
    <submittedName>
        <fullName evidence="2">Uncharacterized protein</fullName>
    </submittedName>
</protein>